<reference evidence="3" key="2">
    <citation type="submission" date="2023-11" db="UniProtKB">
        <authorList>
            <consortium name="WormBaseParasite"/>
        </authorList>
    </citation>
    <scope>IDENTIFICATION</scope>
</reference>
<organism evidence="2 3">
    <name type="scientific">Trichobilharzia regenti</name>
    <name type="common">Nasal bird schistosome</name>
    <dbReference type="NCBI Taxonomy" id="157069"/>
    <lineage>
        <taxon>Eukaryota</taxon>
        <taxon>Metazoa</taxon>
        <taxon>Spiralia</taxon>
        <taxon>Lophotrochozoa</taxon>
        <taxon>Platyhelminthes</taxon>
        <taxon>Trematoda</taxon>
        <taxon>Digenea</taxon>
        <taxon>Strigeidida</taxon>
        <taxon>Schistosomatoidea</taxon>
        <taxon>Schistosomatidae</taxon>
        <taxon>Trichobilharzia</taxon>
    </lineage>
</organism>
<dbReference type="Proteomes" id="UP000050795">
    <property type="component" value="Unassembled WGS sequence"/>
</dbReference>
<name>A0AA85J1G0_TRIRE</name>
<dbReference type="AlphaFoldDB" id="A0AA85J1G0"/>
<accession>A0AA85J1G0</accession>
<evidence type="ECO:0000313" key="3">
    <source>
        <dbReference type="WBParaSite" id="TREG1_123190.1"/>
    </source>
</evidence>
<proteinExistence type="predicted"/>
<evidence type="ECO:0000256" key="1">
    <source>
        <dbReference type="SAM" id="MobiDB-lite"/>
    </source>
</evidence>
<protein>
    <submittedName>
        <fullName evidence="3">Uncharacterized protein</fullName>
    </submittedName>
</protein>
<feature type="region of interest" description="Disordered" evidence="1">
    <location>
        <begin position="47"/>
        <end position="74"/>
    </location>
</feature>
<evidence type="ECO:0000313" key="2">
    <source>
        <dbReference type="Proteomes" id="UP000050795"/>
    </source>
</evidence>
<reference evidence="2" key="1">
    <citation type="submission" date="2022-06" db="EMBL/GenBank/DDBJ databases">
        <authorList>
            <person name="Berger JAMES D."/>
            <person name="Berger JAMES D."/>
        </authorList>
    </citation>
    <scope>NUCLEOTIDE SEQUENCE [LARGE SCALE GENOMIC DNA]</scope>
</reference>
<dbReference type="WBParaSite" id="TREG1_123190.1">
    <property type="protein sequence ID" value="TREG1_123190.1"/>
    <property type="gene ID" value="TREG1_123190"/>
</dbReference>
<feature type="compositionally biased region" description="Basic and acidic residues" evidence="1">
    <location>
        <begin position="47"/>
        <end position="60"/>
    </location>
</feature>
<keyword evidence="2" id="KW-1185">Reference proteome</keyword>
<sequence>MHLLCSYNVKFVSATIFDDDVKKILKKTVKAYFHDIRDRIDKRDSRRRVAVDNKKSDQRISPDTSMDLLDDGEN</sequence>